<evidence type="ECO:0000313" key="2">
    <source>
        <dbReference type="Proteomes" id="UP000239494"/>
    </source>
</evidence>
<sequence length="101" mass="10664">MNADLDALGDHLARIAANPPCTTGELVAALEGLAKLSNQWSEVLESLQDPTRRLVGPAAASSVVVAARRAEESFVELEITLGDAQAAHPRVADHRSRRIAG</sequence>
<name>A0A2T0SMJ6_9PSEU</name>
<evidence type="ECO:0008006" key="3">
    <source>
        <dbReference type="Google" id="ProtNLM"/>
    </source>
</evidence>
<dbReference type="OrthoDB" id="3693051at2"/>
<accession>A0A2T0SMJ6</accession>
<evidence type="ECO:0000313" key="1">
    <source>
        <dbReference type="EMBL" id="PRY34603.1"/>
    </source>
</evidence>
<dbReference type="AlphaFoldDB" id="A0A2T0SMJ6"/>
<gene>
    <name evidence="1" type="ORF">CLV43_116111</name>
</gene>
<dbReference type="EMBL" id="PVTF01000016">
    <property type="protein sequence ID" value="PRY34603.1"/>
    <property type="molecule type" value="Genomic_DNA"/>
</dbReference>
<dbReference type="Proteomes" id="UP000239494">
    <property type="component" value="Unassembled WGS sequence"/>
</dbReference>
<comment type="caution">
    <text evidence="1">The sequence shown here is derived from an EMBL/GenBank/DDBJ whole genome shotgun (WGS) entry which is preliminary data.</text>
</comment>
<keyword evidence="2" id="KW-1185">Reference proteome</keyword>
<reference evidence="1 2" key="1">
    <citation type="submission" date="2018-03" db="EMBL/GenBank/DDBJ databases">
        <title>Genomic Encyclopedia of Archaeal and Bacterial Type Strains, Phase II (KMG-II): from individual species to whole genera.</title>
        <authorList>
            <person name="Goeker M."/>
        </authorList>
    </citation>
    <scope>NUCLEOTIDE SEQUENCE [LARGE SCALE GENOMIC DNA]</scope>
    <source>
        <strain evidence="1 2">DSM 44720</strain>
    </source>
</reference>
<protein>
    <recommendedName>
        <fullName evidence="3">Excreted virulence factor EspC (Type VII ESX diderm)</fullName>
    </recommendedName>
</protein>
<proteinExistence type="predicted"/>
<organism evidence="1 2">
    <name type="scientific">Umezawaea tangerina</name>
    <dbReference type="NCBI Taxonomy" id="84725"/>
    <lineage>
        <taxon>Bacteria</taxon>
        <taxon>Bacillati</taxon>
        <taxon>Actinomycetota</taxon>
        <taxon>Actinomycetes</taxon>
        <taxon>Pseudonocardiales</taxon>
        <taxon>Pseudonocardiaceae</taxon>
        <taxon>Umezawaea</taxon>
    </lineage>
</organism>
<dbReference type="RefSeq" id="WP_146175100.1">
    <property type="nucleotide sequence ID" value="NZ_PVTF01000016.1"/>
</dbReference>